<dbReference type="PROSITE" id="PS51257">
    <property type="entry name" value="PROKAR_LIPOPROTEIN"/>
    <property type="match status" value="1"/>
</dbReference>
<evidence type="ECO:0000313" key="8">
    <source>
        <dbReference type="Proteomes" id="UP000597613"/>
    </source>
</evidence>
<organism evidence="7 8">
    <name type="scientific">Sphingomonas albertensis</name>
    <dbReference type="NCBI Taxonomy" id="2762591"/>
    <lineage>
        <taxon>Bacteria</taxon>
        <taxon>Pseudomonadati</taxon>
        <taxon>Pseudomonadota</taxon>
        <taxon>Alphaproteobacteria</taxon>
        <taxon>Sphingomonadales</taxon>
        <taxon>Sphingomonadaceae</taxon>
        <taxon>Sphingomonas</taxon>
    </lineage>
</organism>
<dbReference type="InterPro" id="IPR050553">
    <property type="entry name" value="Thioredoxin_ResA/DsbE_sf"/>
</dbReference>
<feature type="compositionally biased region" description="Basic and acidic residues" evidence="4">
    <location>
        <begin position="65"/>
        <end position="74"/>
    </location>
</feature>
<dbReference type="CDD" id="cd02966">
    <property type="entry name" value="TlpA_like_family"/>
    <property type="match status" value="1"/>
</dbReference>
<accession>A0ABR7ANC4</accession>
<dbReference type="PROSITE" id="PS00194">
    <property type="entry name" value="THIOREDOXIN_1"/>
    <property type="match status" value="1"/>
</dbReference>
<dbReference type="InterPro" id="IPR013740">
    <property type="entry name" value="Redoxin"/>
</dbReference>
<evidence type="ECO:0000256" key="4">
    <source>
        <dbReference type="SAM" id="MobiDB-lite"/>
    </source>
</evidence>
<comment type="caution">
    <text evidence="7">The sequence shown here is derived from an EMBL/GenBank/DDBJ whole genome shotgun (WGS) entry which is preliminary data.</text>
</comment>
<protein>
    <submittedName>
        <fullName evidence="7">TlpA family protein disulfide reductase</fullName>
    </submittedName>
</protein>
<keyword evidence="5" id="KW-0732">Signal</keyword>
<name>A0ABR7ANC4_9SPHN</name>
<evidence type="ECO:0000259" key="6">
    <source>
        <dbReference type="PROSITE" id="PS51352"/>
    </source>
</evidence>
<evidence type="ECO:0000256" key="5">
    <source>
        <dbReference type="SAM" id="SignalP"/>
    </source>
</evidence>
<dbReference type="InterPro" id="IPR036249">
    <property type="entry name" value="Thioredoxin-like_sf"/>
</dbReference>
<dbReference type="RefSeq" id="WP_187503667.1">
    <property type="nucleotide sequence ID" value="NZ_CP162536.1"/>
</dbReference>
<dbReference type="PROSITE" id="PS51352">
    <property type="entry name" value="THIOREDOXIN_2"/>
    <property type="match status" value="1"/>
</dbReference>
<dbReference type="PANTHER" id="PTHR42852:SF13">
    <property type="entry name" value="PROTEIN DIPZ"/>
    <property type="match status" value="1"/>
</dbReference>
<dbReference type="SUPFAM" id="SSF52833">
    <property type="entry name" value="Thioredoxin-like"/>
    <property type="match status" value="1"/>
</dbReference>
<keyword evidence="3" id="KW-0676">Redox-active center</keyword>
<dbReference type="InterPro" id="IPR013766">
    <property type="entry name" value="Thioredoxin_domain"/>
</dbReference>
<feature type="signal peptide" evidence="5">
    <location>
        <begin position="1"/>
        <end position="23"/>
    </location>
</feature>
<proteinExistence type="predicted"/>
<feature type="chain" id="PRO_5046146878" evidence="5">
    <location>
        <begin position="24"/>
        <end position="209"/>
    </location>
</feature>
<dbReference type="EMBL" id="JACONT010000018">
    <property type="protein sequence ID" value="MBC3941948.1"/>
    <property type="molecule type" value="Genomic_DNA"/>
</dbReference>
<evidence type="ECO:0000256" key="2">
    <source>
        <dbReference type="ARBA" id="ARBA00022748"/>
    </source>
</evidence>
<reference evidence="7 8" key="1">
    <citation type="submission" date="2020-08" db="EMBL/GenBank/DDBJ databases">
        <title>Putative novel bacterial strains isolated from necrotic wheat leaf tissues caused by Xanthomonas translucens.</title>
        <authorList>
            <person name="Tambong J.T."/>
        </authorList>
    </citation>
    <scope>NUCLEOTIDE SEQUENCE [LARGE SCALE GENOMIC DNA]</scope>
    <source>
        <strain evidence="8">DOAB 1063</strain>
    </source>
</reference>
<evidence type="ECO:0000256" key="1">
    <source>
        <dbReference type="ARBA" id="ARBA00004196"/>
    </source>
</evidence>
<sequence length="209" mass="21792">MFSRPVFNSLPIACLAGMGLLVAGCDRKSPAPEQANVVAANTASADEVAPGPAPDEATGPTASAEKLDRSHKGETGPAVAFTAPDGKPVTLASFKGKPLLLNLWATWCAPCVAEMPTLDAAAKSLAGKVQVIAVSQDMQGAEKVTPFFAEKKFSTLKPYLDPKLGLSLAYQANLPTTILYDSAGKEVWRMTGGYEWNTPAAAKLIAEAS</sequence>
<dbReference type="Gene3D" id="3.40.30.10">
    <property type="entry name" value="Glutaredoxin"/>
    <property type="match status" value="1"/>
</dbReference>
<comment type="subcellular location">
    <subcellularLocation>
        <location evidence="1">Cell envelope</location>
    </subcellularLocation>
</comment>
<feature type="domain" description="Thioredoxin" evidence="6">
    <location>
        <begin position="70"/>
        <end position="209"/>
    </location>
</feature>
<keyword evidence="8" id="KW-1185">Reference proteome</keyword>
<keyword evidence="2" id="KW-0201">Cytochrome c-type biogenesis</keyword>
<feature type="region of interest" description="Disordered" evidence="4">
    <location>
        <begin position="41"/>
        <end position="81"/>
    </location>
</feature>
<dbReference type="Proteomes" id="UP000597613">
    <property type="component" value="Unassembled WGS sequence"/>
</dbReference>
<dbReference type="InterPro" id="IPR017937">
    <property type="entry name" value="Thioredoxin_CS"/>
</dbReference>
<dbReference type="PANTHER" id="PTHR42852">
    <property type="entry name" value="THIOL:DISULFIDE INTERCHANGE PROTEIN DSBE"/>
    <property type="match status" value="1"/>
</dbReference>
<gene>
    <name evidence="7" type="ORF">H8S47_09670</name>
</gene>
<evidence type="ECO:0000313" key="7">
    <source>
        <dbReference type="EMBL" id="MBC3941948.1"/>
    </source>
</evidence>
<dbReference type="Pfam" id="PF08534">
    <property type="entry name" value="Redoxin"/>
    <property type="match status" value="1"/>
</dbReference>
<evidence type="ECO:0000256" key="3">
    <source>
        <dbReference type="ARBA" id="ARBA00023284"/>
    </source>
</evidence>